<evidence type="ECO:0000313" key="2">
    <source>
        <dbReference type="EMBL" id="PKB29013.1"/>
    </source>
</evidence>
<reference evidence="2 3" key="1">
    <citation type="submission" date="2017-11" db="EMBL/GenBank/DDBJ databases">
        <title>Sequencing the genomes of 1000 actinobacteria strains.</title>
        <authorList>
            <person name="Klenk H.-P."/>
        </authorList>
    </citation>
    <scope>NUCLEOTIDE SEQUENCE [LARGE SCALE GENOMIC DNA]</scope>
    <source>
        <strain evidence="2 3">DSM 44104</strain>
    </source>
</reference>
<proteinExistence type="predicted"/>
<protein>
    <submittedName>
        <fullName evidence="2">Uncharacterized protein</fullName>
    </submittedName>
</protein>
<feature type="transmembrane region" description="Helical" evidence="1">
    <location>
        <begin position="20"/>
        <end position="37"/>
    </location>
</feature>
<sequence>MVHPGVAVHPAGDLVEADVGADLVGAIGAAAAVLVLARRGSRRRGADRTLSEG</sequence>
<dbReference type="Proteomes" id="UP000232453">
    <property type="component" value="Unassembled WGS sequence"/>
</dbReference>
<keyword evidence="1" id="KW-0472">Membrane</keyword>
<gene>
    <name evidence="2" type="ORF">ATL51_0640</name>
</gene>
<keyword evidence="1" id="KW-1133">Transmembrane helix</keyword>
<dbReference type="EMBL" id="PHUJ01000003">
    <property type="protein sequence ID" value="PKB29013.1"/>
    <property type="molecule type" value="Genomic_DNA"/>
</dbReference>
<evidence type="ECO:0000256" key="1">
    <source>
        <dbReference type="SAM" id="Phobius"/>
    </source>
</evidence>
<organism evidence="2 3">
    <name type="scientific">Pseudonocardia alni</name>
    <name type="common">Amycolata alni</name>
    <dbReference type="NCBI Taxonomy" id="33907"/>
    <lineage>
        <taxon>Bacteria</taxon>
        <taxon>Bacillati</taxon>
        <taxon>Actinomycetota</taxon>
        <taxon>Actinomycetes</taxon>
        <taxon>Pseudonocardiales</taxon>
        <taxon>Pseudonocardiaceae</taxon>
        <taxon>Pseudonocardia</taxon>
    </lineage>
</organism>
<dbReference type="RefSeq" id="WP_157818207.1">
    <property type="nucleotide sequence ID" value="NZ_JBHVGS010000036.1"/>
</dbReference>
<keyword evidence="1" id="KW-0812">Transmembrane</keyword>
<name>A0AA44UKT3_PSEA5</name>
<comment type="caution">
    <text evidence="2">The sequence shown here is derived from an EMBL/GenBank/DDBJ whole genome shotgun (WGS) entry which is preliminary data.</text>
</comment>
<accession>A0AA44UKT3</accession>
<evidence type="ECO:0000313" key="3">
    <source>
        <dbReference type="Proteomes" id="UP000232453"/>
    </source>
</evidence>
<dbReference type="AlphaFoldDB" id="A0AA44UKT3"/>